<dbReference type="GO" id="GO:0016491">
    <property type="term" value="F:oxidoreductase activity"/>
    <property type="evidence" value="ECO:0007669"/>
    <property type="project" value="UniProtKB-KW"/>
</dbReference>
<dbReference type="eggNOG" id="COG0674">
    <property type="taxonomic scope" value="Bacteria"/>
</dbReference>
<dbReference type="InterPro" id="IPR050722">
    <property type="entry name" value="Pyruvate:ferred/Flavod_OxRd"/>
</dbReference>
<dbReference type="RefSeq" id="WP_011734416.1">
    <property type="nucleotide sequence ID" value="NC_008609.1"/>
</dbReference>
<dbReference type="Pfam" id="PF17147">
    <property type="entry name" value="PFOR_II"/>
    <property type="match status" value="1"/>
</dbReference>
<dbReference type="HOGENOM" id="CLU_002569_5_0_7"/>
<evidence type="ECO:0000259" key="2">
    <source>
        <dbReference type="Pfam" id="PF01855"/>
    </source>
</evidence>
<keyword evidence="5" id="KW-1185">Reference proteome</keyword>
<proteinExistence type="predicted"/>
<dbReference type="GO" id="GO:0006979">
    <property type="term" value="P:response to oxidative stress"/>
    <property type="evidence" value="ECO:0007669"/>
    <property type="project" value="TreeGrafter"/>
</dbReference>
<dbReference type="Gene3D" id="3.40.50.920">
    <property type="match status" value="1"/>
</dbReference>
<dbReference type="InterPro" id="IPR033412">
    <property type="entry name" value="PFOR_II"/>
</dbReference>
<evidence type="ECO:0000256" key="1">
    <source>
        <dbReference type="ARBA" id="ARBA00023002"/>
    </source>
</evidence>
<dbReference type="Pfam" id="PF01855">
    <property type="entry name" value="POR_N"/>
    <property type="match status" value="1"/>
</dbReference>
<dbReference type="SUPFAM" id="SSF52518">
    <property type="entry name" value="Thiamin diphosphate-binding fold (THDP-binding)"/>
    <property type="match status" value="1"/>
</dbReference>
<protein>
    <submittedName>
        <fullName evidence="4">Pyruvate flavodoxin/ferredoxin oxidoreductase domain protein</fullName>
    </submittedName>
</protein>
<reference evidence="4 5" key="1">
    <citation type="submission" date="2006-10" db="EMBL/GenBank/DDBJ databases">
        <title>Complete sequence of chromosome of Pelobacter propionicus DSM 2379.</title>
        <authorList>
            <consortium name="US DOE Joint Genome Institute"/>
            <person name="Copeland A."/>
            <person name="Lucas S."/>
            <person name="Lapidus A."/>
            <person name="Barry K."/>
            <person name="Detter J.C."/>
            <person name="Glavina del Rio T."/>
            <person name="Hammon N."/>
            <person name="Israni S."/>
            <person name="Dalin E."/>
            <person name="Tice H."/>
            <person name="Pitluck S."/>
            <person name="Saunders E."/>
            <person name="Brettin T."/>
            <person name="Bruce D."/>
            <person name="Han C."/>
            <person name="Tapia R."/>
            <person name="Schmutz J."/>
            <person name="Larimer F."/>
            <person name="Land M."/>
            <person name="Hauser L."/>
            <person name="Kyrpides N."/>
            <person name="Kim E."/>
            <person name="Lovley D."/>
            <person name="Richardson P."/>
        </authorList>
    </citation>
    <scope>NUCLEOTIDE SEQUENCE [LARGE SCALE GENOMIC DNA]</scope>
    <source>
        <strain evidence="5">DSM 2379 / NBRC 103807 / OttBd1</strain>
    </source>
</reference>
<dbReference type="PANTHER" id="PTHR32154:SF0">
    <property type="entry name" value="PYRUVATE-FLAVODOXIN OXIDOREDUCTASE-RELATED"/>
    <property type="match status" value="1"/>
</dbReference>
<dbReference type="STRING" id="338966.Ppro_0470"/>
<feature type="domain" description="Pyruvate flavodoxin/ferredoxin oxidoreductase pyrimidine binding" evidence="2">
    <location>
        <begin position="16"/>
        <end position="217"/>
    </location>
</feature>
<dbReference type="AlphaFoldDB" id="A1AL82"/>
<name>A1AL82_PELPD</name>
<dbReference type="SUPFAM" id="SSF52922">
    <property type="entry name" value="TK C-terminal domain-like"/>
    <property type="match status" value="1"/>
</dbReference>
<dbReference type="InterPro" id="IPR002880">
    <property type="entry name" value="Pyrv_Fd/Flavodoxin_OxRdtase_N"/>
</dbReference>
<dbReference type="InterPro" id="IPR029061">
    <property type="entry name" value="THDP-binding"/>
</dbReference>
<dbReference type="Gene3D" id="3.40.50.970">
    <property type="match status" value="1"/>
</dbReference>
<dbReference type="InterPro" id="IPR009014">
    <property type="entry name" value="Transketo_C/PFOR_II"/>
</dbReference>
<dbReference type="KEGG" id="ppd:Ppro_0470"/>
<dbReference type="Proteomes" id="UP000006732">
    <property type="component" value="Chromosome"/>
</dbReference>
<sequence length="418" mass="44978">MSRTVVITGNEAAATAAKLARVQVVAAYPITPQSSVVENLSKWVESGELAAEFVTVESEHSALTVCLAASTVGARTFTATSSNGLAYMTEQVWWTAGARLPVVMGCVNRSMAAPWNVLNDQQDSMSVRDAGWIQLYCRDNQEILDTFLQAFRIGEQLSLPVMVCYDGFLLSHTVMPVNVPTPEQADAFLPPRPAGLQVIDVNDPRNVGPVTLADPRLDANGVLHGGYMEIRHAHQQALAEALELIPAVDAEFSAVFGRAWGGLTWEHRLEDAQIVLIAAGSLGMELTLAADELRTEGVRIGVLGIRAYRPFPVAHLCEKLTGRSLAIVFDKALSYGYEGPICTDLRAALSGRDNMPRVFGTVTGLGGRDVTAAQLAEQARAAIADAEAGMGQRPTVWINLQRTDVDGRCESTTCGDRE</sequence>
<organism evidence="4 5">
    <name type="scientific">Pelobacter propionicus (strain DSM 2379 / NBRC 103807 / OttBd1)</name>
    <dbReference type="NCBI Taxonomy" id="338966"/>
    <lineage>
        <taxon>Bacteria</taxon>
        <taxon>Pseudomonadati</taxon>
        <taxon>Thermodesulfobacteriota</taxon>
        <taxon>Desulfuromonadia</taxon>
        <taxon>Desulfuromonadales</taxon>
        <taxon>Desulfuromonadaceae</taxon>
        <taxon>Pelobacter</taxon>
    </lineage>
</organism>
<dbReference type="EMBL" id="CP000482">
    <property type="protein sequence ID" value="ABK98102.1"/>
    <property type="molecule type" value="Genomic_DNA"/>
</dbReference>
<dbReference type="OrthoDB" id="9794954at2"/>
<evidence type="ECO:0000313" key="5">
    <source>
        <dbReference type="Proteomes" id="UP000006732"/>
    </source>
</evidence>
<accession>A1AL82</accession>
<dbReference type="PANTHER" id="PTHR32154">
    <property type="entry name" value="PYRUVATE-FLAVODOXIN OXIDOREDUCTASE-RELATED"/>
    <property type="match status" value="1"/>
</dbReference>
<dbReference type="CDD" id="cd07034">
    <property type="entry name" value="TPP_PYR_PFOR_IOR-alpha_like"/>
    <property type="match status" value="1"/>
</dbReference>
<dbReference type="FunFam" id="3.40.50.970:FF:000012">
    <property type="entry name" value="Pyruvate:ferredoxin (Flavodoxin) oxidoreductase"/>
    <property type="match status" value="1"/>
</dbReference>
<gene>
    <name evidence="4" type="ordered locus">Ppro_0470</name>
</gene>
<evidence type="ECO:0000259" key="3">
    <source>
        <dbReference type="Pfam" id="PF17147"/>
    </source>
</evidence>
<evidence type="ECO:0000313" key="4">
    <source>
        <dbReference type="EMBL" id="ABK98102.1"/>
    </source>
</evidence>
<keyword evidence="4" id="KW-0670">Pyruvate</keyword>
<keyword evidence="1" id="KW-0560">Oxidoreductase</keyword>
<feature type="domain" description="Pyruvate:ferredoxin oxidoreductase core" evidence="3">
    <location>
        <begin position="272"/>
        <end position="374"/>
    </location>
</feature>